<protein>
    <recommendedName>
        <fullName evidence="3">Phage protein</fullName>
    </recommendedName>
</protein>
<dbReference type="RefSeq" id="WP_077112001.1">
    <property type="nucleotide sequence ID" value="NZ_JAFBFH010000041.1"/>
</dbReference>
<comment type="caution">
    <text evidence="1">The sequence shown here is derived from an EMBL/GenBank/DDBJ whole genome shotgun (WGS) entry which is preliminary data.</text>
</comment>
<accession>A0ABS2RC41</accession>
<evidence type="ECO:0000313" key="2">
    <source>
        <dbReference type="Proteomes" id="UP000823485"/>
    </source>
</evidence>
<name>A0ABS2RC41_9BACI</name>
<keyword evidence="2" id="KW-1185">Reference proteome</keyword>
<organism evidence="1 2">
    <name type="scientific">Siminovitchia thermophila</name>
    <dbReference type="NCBI Taxonomy" id="1245522"/>
    <lineage>
        <taxon>Bacteria</taxon>
        <taxon>Bacillati</taxon>
        <taxon>Bacillota</taxon>
        <taxon>Bacilli</taxon>
        <taxon>Bacillales</taxon>
        <taxon>Bacillaceae</taxon>
        <taxon>Siminovitchia</taxon>
    </lineage>
</organism>
<proteinExistence type="predicted"/>
<sequence length="75" mass="8612">MKVEITNINIRREGEETKDLQVYFTGNNGDSSINLNGYVPLEKEEFESFFDEQAIEDVVRQKVVERILNGESSAK</sequence>
<reference evidence="1 2" key="1">
    <citation type="submission" date="2021-01" db="EMBL/GenBank/DDBJ databases">
        <title>Genomic Encyclopedia of Type Strains, Phase IV (KMG-IV): sequencing the most valuable type-strain genomes for metagenomic binning, comparative biology and taxonomic classification.</title>
        <authorList>
            <person name="Goeker M."/>
        </authorList>
    </citation>
    <scope>NUCLEOTIDE SEQUENCE [LARGE SCALE GENOMIC DNA]</scope>
    <source>
        <strain evidence="1 2">DSM 105453</strain>
    </source>
</reference>
<evidence type="ECO:0000313" key="1">
    <source>
        <dbReference type="EMBL" id="MBM7717228.1"/>
    </source>
</evidence>
<gene>
    <name evidence="1" type="ORF">JOC94_004253</name>
</gene>
<evidence type="ECO:0008006" key="3">
    <source>
        <dbReference type="Google" id="ProtNLM"/>
    </source>
</evidence>
<dbReference type="Proteomes" id="UP000823485">
    <property type="component" value="Unassembled WGS sequence"/>
</dbReference>
<dbReference type="EMBL" id="JAFBFH010000041">
    <property type="protein sequence ID" value="MBM7717228.1"/>
    <property type="molecule type" value="Genomic_DNA"/>
</dbReference>